<dbReference type="EMBL" id="JAGHKO010000001">
    <property type="protein sequence ID" value="MBO9199365.1"/>
    <property type="molecule type" value="Genomic_DNA"/>
</dbReference>
<reference evidence="1 2" key="1">
    <citation type="submission" date="2021-03" db="EMBL/GenBank/DDBJ databases">
        <title>Assistant Professor.</title>
        <authorList>
            <person name="Huq M.A."/>
        </authorList>
    </citation>
    <scope>NUCLEOTIDE SEQUENCE [LARGE SCALE GENOMIC DNA]</scope>
    <source>
        <strain evidence="1 2">MAH-29</strain>
    </source>
</reference>
<gene>
    <name evidence="1" type="ORF">J7I42_03745</name>
</gene>
<dbReference type="PANTHER" id="PTHR38436:SF1">
    <property type="entry name" value="ESTER CYCLASE"/>
    <property type="match status" value="1"/>
</dbReference>
<dbReference type="RefSeq" id="WP_209137431.1">
    <property type="nucleotide sequence ID" value="NZ_JAGHKO010000001.1"/>
</dbReference>
<name>A0ABS3YN97_9BACT</name>
<dbReference type="Pfam" id="PF07366">
    <property type="entry name" value="SnoaL"/>
    <property type="match status" value="1"/>
</dbReference>
<dbReference type="Gene3D" id="3.10.450.50">
    <property type="match status" value="1"/>
</dbReference>
<dbReference type="InterPro" id="IPR009959">
    <property type="entry name" value="Cyclase_SnoaL-like"/>
</dbReference>
<evidence type="ECO:0000313" key="1">
    <source>
        <dbReference type="EMBL" id="MBO9199365.1"/>
    </source>
</evidence>
<evidence type="ECO:0000313" key="2">
    <source>
        <dbReference type="Proteomes" id="UP000677244"/>
    </source>
</evidence>
<dbReference type="InterPro" id="IPR011008">
    <property type="entry name" value="Dimeric_a/b-barrel"/>
</dbReference>
<organism evidence="1 2">
    <name type="scientific">Niastella soli</name>
    <dbReference type="NCBI Taxonomy" id="2821487"/>
    <lineage>
        <taxon>Bacteria</taxon>
        <taxon>Pseudomonadati</taxon>
        <taxon>Bacteroidota</taxon>
        <taxon>Chitinophagia</taxon>
        <taxon>Chitinophagales</taxon>
        <taxon>Chitinophagaceae</taxon>
        <taxon>Niastella</taxon>
    </lineage>
</organism>
<dbReference type="SUPFAM" id="SSF54909">
    <property type="entry name" value="Dimeric alpha+beta barrel"/>
    <property type="match status" value="1"/>
</dbReference>
<dbReference type="SUPFAM" id="SSF54427">
    <property type="entry name" value="NTF2-like"/>
    <property type="match status" value="1"/>
</dbReference>
<comment type="caution">
    <text evidence="1">The sequence shown here is derived from an EMBL/GenBank/DDBJ whole genome shotgun (WGS) entry which is preliminary data.</text>
</comment>
<protein>
    <submittedName>
        <fullName evidence="1">Ester cyclase</fullName>
    </submittedName>
</protein>
<dbReference type="PANTHER" id="PTHR38436">
    <property type="entry name" value="POLYKETIDE CYCLASE SNOAL-LIKE DOMAIN"/>
    <property type="match status" value="1"/>
</dbReference>
<sequence length="287" mass="32245">MRSLHPKVYLLSVLLVPGIINAQAISNIKNNKKEIVMNTTQQNKEVVRQLFEEGLNKRNYELAKVLVSDEFTGLQGKKGGAAFIDPVLPLIKSFPDIQWHIVELIAEGDKVVLRWKWQGTQRAPFLALPASGKAITNEGQGVLELKNGKVINAQVLTDRLGFLQSLEVLPTDVNVLYNKKAHNGQVNFIDKFVVPAAAIKEFKERVAINRSFIEKLPGFIEDAAYEYTDNEGNLMYVTVALWQSSEALNNAKEAVQAEYKKQGFDAPAMFKRLNITMDRGIYTQQQN</sequence>
<dbReference type="Proteomes" id="UP000677244">
    <property type="component" value="Unassembled WGS sequence"/>
</dbReference>
<proteinExistence type="predicted"/>
<dbReference type="Gene3D" id="3.30.70.100">
    <property type="match status" value="1"/>
</dbReference>
<accession>A0ABS3YN97</accession>
<keyword evidence="2" id="KW-1185">Reference proteome</keyword>
<dbReference type="InterPro" id="IPR032710">
    <property type="entry name" value="NTF2-like_dom_sf"/>
</dbReference>